<organism evidence="7 8">
    <name type="scientific">Leishmania mexicana (strain MHOM/GT/2001/U1103)</name>
    <dbReference type="NCBI Taxonomy" id="929439"/>
    <lineage>
        <taxon>Eukaryota</taxon>
        <taxon>Discoba</taxon>
        <taxon>Euglenozoa</taxon>
        <taxon>Kinetoplastea</taxon>
        <taxon>Metakinetoplastina</taxon>
        <taxon>Trypanosomatida</taxon>
        <taxon>Trypanosomatidae</taxon>
        <taxon>Leishmaniinae</taxon>
        <taxon>Leishmania</taxon>
    </lineage>
</organism>
<feature type="domain" description="PHD-type" evidence="6">
    <location>
        <begin position="315"/>
        <end position="425"/>
    </location>
</feature>
<dbReference type="InterPro" id="IPR034732">
    <property type="entry name" value="EPHD"/>
</dbReference>
<sequence length="452" mass="47648">MSKAVKPVKRVTFGPVTYFSAPLIEASQGPDSHENSRLVDAPALRPRVSRPATVAIGAAGATPHVQNQADGLLEMGEPEEYAAQPTLSLGSAVDEPYAALSSVQQAANVPTFHNWKGGDTQDRTPVSHPRATPATSPVTRLESSDDDTYDTPVESRPATRRHLMGAARLDGPGTREPPLSILEKSPTLSQLVSAVDDVLGGSQHTPRSPLAASSSAIDPRGSCYSTEVAADRSCRTNSFPPTPMSLVKVQKTDAYDTREDSGCSNPRVVARRLVHHREGDEGVTASGSTCHASQYMAESTVALTVPNNASDNAHPSFCVFCGIGANCGNAQEALPLCFSDGIAYHTACALWCPEVFYDIELGTLKGIADAAHRARLIKCAWCRQPGAGVGCACPTCQLSFHVPCAVKARASISVQAFVLYCPAHRSATVSRTAGDQFDPSGGGAALKRTKVE</sequence>
<feature type="compositionally biased region" description="Polar residues" evidence="5">
    <location>
        <begin position="202"/>
        <end position="216"/>
    </location>
</feature>
<dbReference type="GeneID" id="13451169"/>
<dbReference type="Pfam" id="PF13771">
    <property type="entry name" value="zf-HC5HC2H"/>
    <property type="match status" value="1"/>
</dbReference>
<feature type="region of interest" description="Disordered" evidence="5">
    <location>
        <begin position="111"/>
        <end position="185"/>
    </location>
</feature>
<dbReference type="PANTHER" id="PTHR14955:SF4">
    <property type="entry name" value="PHD-TYPE DOMAIN-CONTAINING PROTEIN"/>
    <property type="match status" value="1"/>
</dbReference>
<protein>
    <recommendedName>
        <fullName evidence="6">PHD-type domain-containing protein</fullName>
    </recommendedName>
</protein>
<evidence type="ECO:0000256" key="5">
    <source>
        <dbReference type="SAM" id="MobiDB-lite"/>
    </source>
</evidence>
<dbReference type="GO" id="GO:0008270">
    <property type="term" value="F:zinc ion binding"/>
    <property type="evidence" value="ECO:0007669"/>
    <property type="project" value="UniProtKB-KW"/>
</dbReference>
<dbReference type="AlphaFoldDB" id="E9B6Y5"/>
<keyword evidence="2" id="KW-0479">Metal-binding</keyword>
<dbReference type="SMART" id="SM00249">
    <property type="entry name" value="PHD"/>
    <property type="match status" value="1"/>
</dbReference>
<accession>E9B6Y5</accession>
<dbReference type="OMA" id="HTACALW"/>
<name>E9B6Y5_LEIMU</name>
<evidence type="ECO:0000256" key="1">
    <source>
        <dbReference type="ARBA" id="ARBA00022553"/>
    </source>
</evidence>
<dbReference type="Proteomes" id="UP000007259">
    <property type="component" value="Chromosome 34"/>
</dbReference>
<dbReference type="GO" id="GO:0006357">
    <property type="term" value="P:regulation of transcription by RNA polymerase II"/>
    <property type="evidence" value="ECO:0007669"/>
    <property type="project" value="TreeGrafter"/>
</dbReference>
<evidence type="ECO:0000256" key="4">
    <source>
        <dbReference type="ARBA" id="ARBA00022833"/>
    </source>
</evidence>
<evidence type="ECO:0000256" key="2">
    <source>
        <dbReference type="ARBA" id="ARBA00022723"/>
    </source>
</evidence>
<dbReference type="PROSITE" id="PS51805">
    <property type="entry name" value="EPHD"/>
    <property type="match status" value="1"/>
</dbReference>
<dbReference type="EMBL" id="FR799587">
    <property type="protein sequence ID" value="CBZ31008.1"/>
    <property type="molecule type" value="Genomic_DNA"/>
</dbReference>
<dbReference type="InterPro" id="IPR001965">
    <property type="entry name" value="Znf_PHD"/>
</dbReference>
<feature type="region of interest" description="Disordered" evidence="5">
    <location>
        <begin position="199"/>
        <end position="221"/>
    </location>
</feature>
<dbReference type="RefSeq" id="XP_003879452.1">
    <property type="nucleotide sequence ID" value="XM_003879403.1"/>
</dbReference>
<dbReference type="VEuPathDB" id="TriTrypDB:LmxM.34.4560"/>
<evidence type="ECO:0000259" key="6">
    <source>
        <dbReference type="PROSITE" id="PS51805"/>
    </source>
</evidence>
<keyword evidence="1" id="KW-0597">Phosphoprotein</keyword>
<proteinExistence type="predicted"/>
<evidence type="ECO:0000256" key="3">
    <source>
        <dbReference type="ARBA" id="ARBA00022771"/>
    </source>
</evidence>
<keyword evidence="4" id="KW-0862">Zinc</keyword>
<dbReference type="GO" id="GO:0005634">
    <property type="term" value="C:nucleus"/>
    <property type="evidence" value="ECO:0007669"/>
    <property type="project" value="TreeGrafter"/>
</dbReference>
<gene>
    <name evidence="7" type="ORF">LMXM_34_4560</name>
</gene>
<dbReference type="InterPro" id="IPR013083">
    <property type="entry name" value="Znf_RING/FYVE/PHD"/>
</dbReference>
<dbReference type="Gene3D" id="3.30.40.10">
    <property type="entry name" value="Zinc/RING finger domain, C3HC4 (zinc finger)"/>
    <property type="match status" value="1"/>
</dbReference>
<dbReference type="KEGG" id="lmi:LMXM_34_4560"/>
<reference evidence="7 8" key="1">
    <citation type="journal article" date="2011" name="Genome Res.">
        <title>Chromosome and gene copy number variation allow major structural change between species and strains of Leishmania.</title>
        <authorList>
            <person name="Rogers M.B."/>
            <person name="Hilley J.D."/>
            <person name="Dickens N.J."/>
            <person name="Wilkes J."/>
            <person name="Bates P.A."/>
            <person name="Depledge D.P."/>
            <person name="Harris D."/>
            <person name="Her Y."/>
            <person name="Herzyk P."/>
            <person name="Imamura H."/>
            <person name="Otto T.D."/>
            <person name="Sanders M."/>
            <person name="Seeger K."/>
            <person name="Dujardin J.C."/>
            <person name="Berriman M."/>
            <person name="Smith D.F."/>
            <person name="Hertz-Fowler C."/>
            <person name="Mottram J.C."/>
        </authorList>
    </citation>
    <scope>NUCLEOTIDE SEQUENCE [LARGE SCALE GENOMIC DNA]</scope>
    <source>
        <strain evidence="7 8">MHOM/GT/2001/U1103</strain>
    </source>
</reference>
<dbReference type="PANTHER" id="PTHR14955">
    <property type="entry name" value="RETINOIC ACID INDUCED 1/TRANSCRIPTION FACTOR 20"/>
    <property type="match status" value="1"/>
</dbReference>
<evidence type="ECO:0000313" key="7">
    <source>
        <dbReference type="EMBL" id="CBZ31008.1"/>
    </source>
</evidence>
<evidence type="ECO:0000313" key="8">
    <source>
        <dbReference type="Proteomes" id="UP000007259"/>
    </source>
</evidence>
<dbReference type="InterPro" id="IPR052440">
    <property type="entry name" value="Trans_Reg/Chrom_Remod"/>
</dbReference>
<dbReference type="PhylomeDB" id="E9B6Y5"/>
<keyword evidence="3" id="KW-0863">Zinc-finger</keyword>
<dbReference type="OrthoDB" id="10029243at2759"/>
<keyword evidence="8" id="KW-1185">Reference proteome</keyword>
<dbReference type="CDD" id="cd15571">
    <property type="entry name" value="ePHD"/>
    <property type="match status" value="1"/>
</dbReference>